<dbReference type="Proteomes" id="UP000000862">
    <property type="component" value="Segment"/>
</dbReference>
<keyword evidence="2" id="KW-1185">Reference proteome</keyword>
<dbReference type="GeneID" id="918265"/>
<protein>
    <submittedName>
        <fullName evidence="1">Uncharacterized protein</fullName>
    </submittedName>
</protein>
<dbReference type="KEGG" id="vg:918265"/>
<sequence>MAICTFSFDKLFPVISCKFERNSLFVGTFFINIKSWFNLVMKPNIGFVINVFSTNPIICFSDKSIRIRCSL</sequence>
<reference evidence="1 2" key="3">
    <citation type="journal article" date="1996" name="Virology">
        <title>Analysis of 94 kb of the chlorella virus PBCV-1 330-kb genome: map positions 88 to 182.</title>
        <authorList>
            <person name="Lu Z."/>
            <person name="Li Y."/>
            <person name="Que Q."/>
            <person name="Kutish G.F."/>
            <person name="Rock D.L."/>
            <person name="Van Etten J.L."/>
        </authorList>
    </citation>
    <scope>NUCLEOTIDE SEQUENCE [LARGE SCALE GENOMIC DNA]</scope>
</reference>
<accession>Q84585</accession>
<evidence type="ECO:0000313" key="2">
    <source>
        <dbReference type="Proteomes" id="UP000000862"/>
    </source>
</evidence>
<proteinExistence type="predicted"/>
<reference evidence="1 2" key="4">
    <citation type="journal article" date="1996" name="Virology">
        <title>Analysis of 76 kb of the chlorella virus PBCV-1 330-kb genome: map positions 182 to 258.</title>
        <authorList>
            <person name="Kutish G.F."/>
            <person name="Li Y."/>
            <person name="Lu Z."/>
            <person name="Furuta M."/>
            <person name="Rock D.L."/>
            <person name="Van Etten J.L."/>
        </authorList>
    </citation>
    <scope>NUCLEOTIDE SEQUENCE [LARGE SCALE GENOMIC DNA]</scope>
</reference>
<organismHost>
    <name type="scientific">Chlorella</name>
    <dbReference type="NCBI Taxonomy" id="3071"/>
</organismHost>
<gene>
    <name evidence="1" type="primary">a268R</name>
</gene>
<reference evidence="1 2" key="6">
    <citation type="journal article" date="1999" name="Virology">
        <title>Chlorella virus PBCV-1 encodes a functional homospermidine synthase.</title>
        <authorList>
            <person name="Kaiser A."/>
            <person name="Vollmert M."/>
            <person name="Tholl D."/>
            <person name="Graves M.V."/>
            <person name="Gurnon J.R."/>
            <person name="Xing W."/>
            <person name="Lisec A.D."/>
            <person name="Nickerson K.W."/>
            <person name="Van Etten J.L."/>
        </authorList>
    </citation>
    <scope>NUCLEOTIDE SEQUENCE [LARGE SCALE GENOMIC DNA]</scope>
</reference>
<reference evidence="1 2" key="5">
    <citation type="journal article" date="1997" name="Virology">
        <title>Analysis of 74 kb of DNA located at the right end of the 330-kb chlorella virus PBCV-1 genome.</title>
        <authorList>
            <person name="Li Y."/>
            <person name="Lu Z."/>
            <person name="Sun L."/>
            <person name="Ropp S."/>
            <person name="Kutish G.F."/>
            <person name="Rock D.L."/>
            <person name="Van Etten J.L."/>
        </authorList>
    </citation>
    <scope>NUCLEOTIDE SEQUENCE [LARGE SCALE GENOMIC DNA]</scope>
</reference>
<reference evidence="1 2" key="2">
    <citation type="journal article" date="1995" name="Virology">
        <title>Analysis of 43 kb of the Chlorella virus PBCV-1 330-kb genome: map positions 45 to 88.</title>
        <authorList>
            <person name="Li Y."/>
            <person name="Lu Z."/>
            <person name="Burbank D.E."/>
            <person name="Kutish G.F."/>
            <person name="Rock D.L."/>
            <person name="Van Etten J.L."/>
        </authorList>
    </citation>
    <scope>NUCLEOTIDE SEQUENCE [LARGE SCALE GENOMIC DNA]</scope>
</reference>
<dbReference type="RefSeq" id="NP_048622.1">
    <property type="nucleotide sequence ID" value="NC_000852.5"/>
</dbReference>
<evidence type="ECO:0000313" key="1">
    <source>
        <dbReference type="EMBL" id="AAC96636.1"/>
    </source>
</evidence>
<organism evidence="1 2">
    <name type="scientific">Paramecium bursaria Chlorella virus 1</name>
    <name type="common">PBCV-1</name>
    <dbReference type="NCBI Taxonomy" id="10506"/>
    <lineage>
        <taxon>Viruses</taxon>
        <taxon>Varidnaviria</taxon>
        <taxon>Bamfordvirae</taxon>
        <taxon>Nucleocytoviricota</taxon>
        <taxon>Megaviricetes</taxon>
        <taxon>Algavirales</taxon>
        <taxon>Phycodnaviridae</taxon>
        <taxon>Chlorovirus</taxon>
        <taxon>Chlorovirus vanettense</taxon>
    </lineage>
</organism>
<dbReference type="EMBL" id="JF411744">
    <property type="protein sequence ID" value="AAC96636.1"/>
    <property type="molecule type" value="Genomic_DNA"/>
</dbReference>
<reference evidence="1 2" key="7">
    <citation type="journal article" date="2000" name="Virology">
        <title>Characterization of a beta-1,3-glucanase encoded by chlorella virus PBCV-1.</title>
        <authorList>
            <person name="Sun L."/>
            <person name="Gurnon J.R."/>
            <person name="Adams B.J."/>
            <person name="Graves M.V."/>
            <person name="Van Etten J.L."/>
        </authorList>
    </citation>
    <scope>NUCLEOTIDE SEQUENCE [LARGE SCALE GENOMIC DNA]</scope>
</reference>
<reference evidence="1 2" key="8">
    <citation type="journal article" date="2010" name="J. Virol.">
        <title>Microarray analysis of Paramecium bursaria chlorella virus 1 transcription.</title>
        <authorList>
            <person name="Yanai-Balser G.M."/>
            <person name="Duncan G.A."/>
            <person name="Eudy J.D."/>
            <person name="Wang D."/>
            <person name="Li X."/>
            <person name="Agarkova I.V."/>
            <person name="Dunigan D.D."/>
            <person name="Van Etten J.L."/>
        </authorList>
    </citation>
    <scope>NUCLEOTIDE SEQUENCE [LARGE SCALE GENOMIC DNA]</scope>
</reference>
<reference evidence="1 2" key="1">
    <citation type="journal article" date="1995" name="Virology">
        <title>Analysis of 45 kb of DNA located at the left end of the chlorella virus PBCV-1 genome.</title>
        <authorList>
            <person name="Lu Z."/>
            <person name="Li Y."/>
            <person name="Zhang Y."/>
            <person name="Kutish G.F."/>
            <person name="Rock D.L."/>
            <person name="Van Etten J.L."/>
        </authorList>
    </citation>
    <scope>NUCLEOTIDE SEQUENCE [LARGE SCALE GENOMIC DNA]</scope>
</reference>
<name>Q84585_PBCV1</name>
<dbReference type="PIR" id="T17765">
    <property type="entry name" value="T17765"/>
</dbReference>